<feature type="domain" description="Helicase ATP-binding" evidence="2">
    <location>
        <begin position="266"/>
        <end position="419"/>
    </location>
</feature>
<comment type="caution">
    <text evidence="4">The sequence shown here is derived from an EMBL/GenBank/DDBJ whole genome shotgun (WGS) entry which is preliminary data.</text>
</comment>
<evidence type="ECO:0000313" key="5">
    <source>
        <dbReference type="Proteomes" id="UP001165653"/>
    </source>
</evidence>
<sequence length="1100" mass="125785">MSTRFFTNDQSNTLLKKFEGIFEHNPDLARFDALVGYLRASGYFALRPHLEKVPVVRILVGINVDNIVEEYHKKGQLFLADAGKALKEFRDGLIADIQGARYSREVETGILQFVEDVAAKKVEIRAHPTKRLHAKIYIFLPQGFNEHKPGHVITGSSNLTASGLGAQRDDQTYEFNALSHDYADVKFASDEFEKLWAESVHVLPKEVEEVTKNSFLREDITPFELYYKLLIEYFGPAIEYDPNSETDLPEGFMRLAYQMDAVTQGFLLLQRHGGFFLSDVVGLGKTIIAILIAKKFFYHNGFPAHLSETLIIVPPALKDGWLTTIEKFGLKGVRVVSNGSLHKIQNAKKYDLVIVDEAHKFRNDTAASYDELQRICKTRTTRRFPDGSYYRKRVILVSATPLNNRPNDIKNQLLLFQDGKDSTLEVPNLQRFFANRQKEFQKALKDLSPEDARVEIQRIYELIRTKIVTEVTIRRTRTDLRDHEDYSKDLDAQGITFPKVKPPEKILYPLSPALELLYDETLADLDRGLTYNRYRAIGALVPEKRIKYQQAEQISSQLARIMRTLLLKRLDSSFHAFTRSLCRFRDNTQAMVTMFENGKIYIAPSLNVSEYIIEDREDELVELILAMQGDDATLQICTPEDFEANFLPGLKKDLEILNDLAARWGAVKEDPKLDELVHRLKTELLSPKINHSAATHGKPKLVVFSESKETTDYLVKQLHHHGFEKILTIDSSTRKDRMPKVRANFDANVPLAEQVDDFEIIISTEVLAEGVNLHRANVILNYDTPWNSTRLMQRIGRINRIGTTALEIHIYNFFPTAKVDADIDLKKKALVKLQAFHSALGEDSQIYSTDEEVDNFGLFDKDLEEEKDESLALLMELRKFRQQNPERFREIRNLPLRARVGRKDKIRDQSTISFVRNRRRDGFYYVHPDKTVEELSFVEAARIFHANAREKSVPLPECHHEQVTVAVGHYHETLKSEAVRDQIVDSHIGPNERKALQFLNIFIAHPTLASAEEKTHLKHAQLAVRKAAFGKLQRDLVKLEKGQKKTPLKPAALLDKTLEIVGRYDFSSYDGESAEDLNAGLSAADLEPVIILSESFTHSD</sequence>
<keyword evidence="4" id="KW-0067">ATP-binding</keyword>
<dbReference type="InterPro" id="IPR001650">
    <property type="entry name" value="Helicase_C-like"/>
</dbReference>
<keyword evidence="1" id="KW-0378">Hydrolase</keyword>
<dbReference type="PROSITE" id="PS51194">
    <property type="entry name" value="HELICASE_CTER"/>
    <property type="match status" value="1"/>
</dbReference>
<accession>A0ABT3FYI0</accession>
<protein>
    <submittedName>
        <fullName evidence="4">Helicase-related protein</fullName>
    </submittedName>
</protein>
<keyword evidence="4" id="KW-0547">Nucleotide-binding</keyword>
<dbReference type="CDD" id="cd18793">
    <property type="entry name" value="SF2_C_SNF"/>
    <property type="match status" value="1"/>
</dbReference>
<keyword evidence="4" id="KW-0347">Helicase</keyword>
<evidence type="ECO:0000259" key="3">
    <source>
        <dbReference type="PROSITE" id="PS51194"/>
    </source>
</evidence>
<dbReference type="SMART" id="SM00490">
    <property type="entry name" value="HELICc"/>
    <property type="match status" value="1"/>
</dbReference>
<keyword evidence="5" id="KW-1185">Reference proteome</keyword>
<name>A0ABT3FYI0_9BACT</name>
<dbReference type="PROSITE" id="PS51192">
    <property type="entry name" value="HELICASE_ATP_BIND_1"/>
    <property type="match status" value="1"/>
</dbReference>
<evidence type="ECO:0000313" key="4">
    <source>
        <dbReference type="EMBL" id="MCW1912651.1"/>
    </source>
</evidence>
<dbReference type="PANTHER" id="PTHR45766:SF6">
    <property type="entry name" value="SWI_SNF-RELATED MATRIX-ASSOCIATED ACTIN-DEPENDENT REGULATOR OF CHROMATIN SUBFAMILY A-LIKE PROTEIN 1"/>
    <property type="match status" value="1"/>
</dbReference>
<evidence type="ECO:0000256" key="1">
    <source>
        <dbReference type="ARBA" id="ARBA00022801"/>
    </source>
</evidence>
<dbReference type="InterPro" id="IPR027417">
    <property type="entry name" value="P-loop_NTPase"/>
</dbReference>
<proteinExistence type="predicted"/>
<organism evidence="4 5">
    <name type="scientific">Luteolibacter rhizosphaerae</name>
    <dbReference type="NCBI Taxonomy" id="2989719"/>
    <lineage>
        <taxon>Bacteria</taxon>
        <taxon>Pseudomonadati</taxon>
        <taxon>Verrucomicrobiota</taxon>
        <taxon>Verrucomicrobiia</taxon>
        <taxon>Verrucomicrobiales</taxon>
        <taxon>Verrucomicrobiaceae</taxon>
        <taxon>Luteolibacter</taxon>
    </lineage>
</organism>
<dbReference type="InterPro" id="IPR049730">
    <property type="entry name" value="SNF2/RAD54-like_C"/>
</dbReference>
<dbReference type="Proteomes" id="UP001165653">
    <property type="component" value="Unassembled WGS sequence"/>
</dbReference>
<evidence type="ECO:0000259" key="2">
    <source>
        <dbReference type="PROSITE" id="PS51192"/>
    </source>
</evidence>
<dbReference type="Gene3D" id="3.30.870.10">
    <property type="entry name" value="Endonuclease Chain A"/>
    <property type="match status" value="1"/>
</dbReference>
<dbReference type="InterPro" id="IPR038718">
    <property type="entry name" value="SNF2-like_sf"/>
</dbReference>
<gene>
    <name evidence="4" type="ORF">OJ996_03630</name>
</gene>
<dbReference type="CDD" id="cd09178">
    <property type="entry name" value="PLDc_N_Snf2_like"/>
    <property type="match status" value="1"/>
</dbReference>
<dbReference type="EMBL" id="JAPDDR010000002">
    <property type="protein sequence ID" value="MCW1912651.1"/>
    <property type="molecule type" value="Genomic_DNA"/>
</dbReference>
<dbReference type="GO" id="GO:0004386">
    <property type="term" value="F:helicase activity"/>
    <property type="evidence" value="ECO:0007669"/>
    <property type="project" value="UniProtKB-KW"/>
</dbReference>
<reference evidence="4" key="1">
    <citation type="submission" date="2022-10" db="EMBL/GenBank/DDBJ databases">
        <title>Luteolibacter sp. GHJ8, whole genome shotgun sequencing project.</title>
        <authorList>
            <person name="Zhao G."/>
            <person name="Shen L."/>
        </authorList>
    </citation>
    <scope>NUCLEOTIDE SEQUENCE</scope>
    <source>
        <strain evidence="4">GHJ8</strain>
    </source>
</reference>
<dbReference type="RefSeq" id="WP_264511265.1">
    <property type="nucleotide sequence ID" value="NZ_JAPDDR010000002.1"/>
</dbReference>
<feature type="domain" description="Helicase C-terminal" evidence="3">
    <location>
        <begin position="672"/>
        <end position="854"/>
    </location>
</feature>
<dbReference type="Pfam" id="PF00271">
    <property type="entry name" value="Helicase_C"/>
    <property type="match status" value="1"/>
</dbReference>
<dbReference type="Gene3D" id="3.40.50.10810">
    <property type="entry name" value="Tandem AAA-ATPase domain"/>
    <property type="match status" value="2"/>
</dbReference>
<dbReference type="PANTHER" id="PTHR45766">
    <property type="entry name" value="DNA ANNEALING HELICASE AND ENDONUCLEASE ZRANB3 FAMILY MEMBER"/>
    <property type="match status" value="1"/>
</dbReference>
<dbReference type="Gene3D" id="3.40.50.300">
    <property type="entry name" value="P-loop containing nucleotide triphosphate hydrolases"/>
    <property type="match status" value="1"/>
</dbReference>
<dbReference type="SUPFAM" id="SSF52540">
    <property type="entry name" value="P-loop containing nucleoside triphosphate hydrolases"/>
    <property type="match status" value="1"/>
</dbReference>
<dbReference type="InterPro" id="IPR014001">
    <property type="entry name" value="Helicase_ATP-bd"/>
</dbReference>
<dbReference type="SMART" id="SM00487">
    <property type="entry name" value="DEXDc"/>
    <property type="match status" value="1"/>
</dbReference>